<evidence type="ECO:0000256" key="1">
    <source>
        <dbReference type="ARBA" id="ARBA00008335"/>
    </source>
</evidence>
<comment type="similarity">
    <text evidence="1">Belongs to the major facilitator superfamily.</text>
</comment>
<dbReference type="EMBL" id="BMAT01003466">
    <property type="protein sequence ID" value="GFS26298.1"/>
    <property type="molecule type" value="Genomic_DNA"/>
</dbReference>
<dbReference type="InterPro" id="IPR036259">
    <property type="entry name" value="MFS_trans_sf"/>
</dbReference>
<dbReference type="GO" id="GO:0008643">
    <property type="term" value="P:carbohydrate transport"/>
    <property type="evidence" value="ECO:0007669"/>
    <property type="project" value="InterPro"/>
</dbReference>
<proteinExistence type="inferred from homology"/>
<sequence>MFENVLAGNLMLIGQVSDALCTPFIGLESDQTRGLWKLGKRKTWHLVGTFSVMASFVFLFSECITCSHAPNIAQFVYYVPFVIIFQFGWAATQISHLSYSSDITPYKHERVTLQSVRNSFTVIANLSVYGLLTLLFYLGKSDSADNSDNISPDDAPKFRNLALICLAIGTLFNCIFYLGTKNCTSADTSSDRGTITPGENSIERSTYLHGLMTWRCWLKQLQFYQVSGDKVKQGLLCLNSSLDCVKS</sequence>
<dbReference type="PANTHER" id="PTHR11328:SF28">
    <property type="entry name" value="MAJOR FACILITATOR SUPERFAMILY DOMAIN-CONTAINING PROTEIN 12"/>
    <property type="match status" value="1"/>
</dbReference>
<dbReference type="Pfam" id="PF13347">
    <property type="entry name" value="MFS_2"/>
    <property type="match status" value="1"/>
</dbReference>
<dbReference type="GO" id="GO:0005886">
    <property type="term" value="C:plasma membrane"/>
    <property type="evidence" value="ECO:0007669"/>
    <property type="project" value="TreeGrafter"/>
</dbReference>
<dbReference type="GO" id="GO:0048021">
    <property type="term" value="P:regulation of melanin biosynthetic process"/>
    <property type="evidence" value="ECO:0007669"/>
    <property type="project" value="TreeGrafter"/>
</dbReference>
<comment type="caution">
    <text evidence="3">The sequence shown here is derived from an EMBL/GenBank/DDBJ whole genome shotgun (WGS) entry which is preliminary data.</text>
</comment>
<dbReference type="GO" id="GO:0015293">
    <property type="term" value="F:symporter activity"/>
    <property type="evidence" value="ECO:0007669"/>
    <property type="project" value="InterPro"/>
</dbReference>
<evidence type="ECO:0000313" key="3">
    <source>
        <dbReference type="EMBL" id="GFS26298.1"/>
    </source>
</evidence>
<organism evidence="3 4">
    <name type="scientific">Elysia marginata</name>
    <dbReference type="NCBI Taxonomy" id="1093978"/>
    <lineage>
        <taxon>Eukaryota</taxon>
        <taxon>Metazoa</taxon>
        <taxon>Spiralia</taxon>
        <taxon>Lophotrochozoa</taxon>
        <taxon>Mollusca</taxon>
        <taxon>Gastropoda</taxon>
        <taxon>Heterobranchia</taxon>
        <taxon>Euthyneura</taxon>
        <taxon>Panpulmonata</taxon>
        <taxon>Sacoglossa</taxon>
        <taxon>Placobranchoidea</taxon>
        <taxon>Plakobranchidae</taxon>
        <taxon>Elysia</taxon>
    </lineage>
</organism>
<dbReference type="AlphaFoldDB" id="A0AAV4JU46"/>
<feature type="transmembrane region" description="Helical" evidence="2">
    <location>
        <begin position="43"/>
        <end position="63"/>
    </location>
</feature>
<reference evidence="3 4" key="1">
    <citation type="journal article" date="2021" name="Elife">
        <title>Chloroplast acquisition without the gene transfer in kleptoplastic sea slugs, Plakobranchus ocellatus.</title>
        <authorList>
            <person name="Maeda T."/>
            <person name="Takahashi S."/>
            <person name="Yoshida T."/>
            <person name="Shimamura S."/>
            <person name="Takaki Y."/>
            <person name="Nagai Y."/>
            <person name="Toyoda A."/>
            <person name="Suzuki Y."/>
            <person name="Arimoto A."/>
            <person name="Ishii H."/>
            <person name="Satoh N."/>
            <person name="Nishiyama T."/>
            <person name="Hasebe M."/>
            <person name="Maruyama T."/>
            <person name="Minagawa J."/>
            <person name="Obokata J."/>
            <person name="Shigenobu S."/>
        </authorList>
    </citation>
    <scope>NUCLEOTIDE SEQUENCE [LARGE SCALE GENOMIC DNA]</scope>
</reference>
<evidence type="ECO:0000313" key="4">
    <source>
        <dbReference type="Proteomes" id="UP000762676"/>
    </source>
</evidence>
<feature type="transmembrane region" description="Helical" evidence="2">
    <location>
        <begin position="75"/>
        <end position="99"/>
    </location>
</feature>
<gene>
    <name evidence="3" type="ORF">ElyMa_001713600</name>
</gene>
<name>A0AAV4JU46_9GAST</name>
<dbReference type="GO" id="GO:0043474">
    <property type="term" value="P:pigment metabolic process involved in pigmentation"/>
    <property type="evidence" value="ECO:0007669"/>
    <property type="project" value="TreeGrafter"/>
</dbReference>
<keyword evidence="4" id="KW-1185">Reference proteome</keyword>
<accession>A0AAV4JU46</accession>
<evidence type="ECO:0000256" key="2">
    <source>
        <dbReference type="SAM" id="Phobius"/>
    </source>
</evidence>
<feature type="transmembrane region" description="Helical" evidence="2">
    <location>
        <begin position="160"/>
        <end position="179"/>
    </location>
</feature>
<keyword evidence="2" id="KW-0812">Transmembrane</keyword>
<protein>
    <submittedName>
        <fullName evidence="3">Major facilitator superfamily domain containing 12a</fullName>
    </submittedName>
</protein>
<dbReference type="SUPFAM" id="SSF103473">
    <property type="entry name" value="MFS general substrate transporter"/>
    <property type="match status" value="1"/>
</dbReference>
<dbReference type="InterPro" id="IPR039672">
    <property type="entry name" value="MFS_2"/>
</dbReference>
<feature type="transmembrane region" description="Helical" evidence="2">
    <location>
        <begin position="119"/>
        <end position="139"/>
    </location>
</feature>
<dbReference type="Proteomes" id="UP000762676">
    <property type="component" value="Unassembled WGS sequence"/>
</dbReference>
<dbReference type="PANTHER" id="PTHR11328">
    <property type="entry name" value="MAJOR FACILITATOR SUPERFAMILY DOMAIN-CONTAINING PROTEIN"/>
    <property type="match status" value="1"/>
</dbReference>
<keyword evidence="2" id="KW-1133">Transmembrane helix</keyword>
<keyword evidence="2" id="KW-0472">Membrane</keyword>